<gene>
    <name evidence="2" type="ORF">ACA1_332300</name>
</gene>
<dbReference type="EMBL" id="KB008086">
    <property type="protein sequence ID" value="ELR13677.1"/>
    <property type="molecule type" value="Genomic_DNA"/>
</dbReference>
<evidence type="ECO:0000313" key="3">
    <source>
        <dbReference type="Proteomes" id="UP000011083"/>
    </source>
</evidence>
<dbReference type="Proteomes" id="UP000011083">
    <property type="component" value="Unassembled WGS sequence"/>
</dbReference>
<proteinExistence type="predicted"/>
<name>L8GKZ0_ACACF</name>
<dbReference type="OrthoDB" id="10298477at2759"/>
<dbReference type="GeneID" id="14914235"/>
<feature type="compositionally biased region" description="Basic and acidic residues" evidence="1">
    <location>
        <begin position="119"/>
        <end position="130"/>
    </location>
</feature>
<reference evidence="2 3" key="1">
    <citation type="journal article" date="2013" name="Genome Biol.">
        <title>Genome of Acanthamoeba castellanii highlights extensive lateral gene transfer and early evolution of tyrosine kinase signaling.</title>
        <authorList>
            <person name="Clarke M."/>
            <person name="Lohan A.J."/>
            <person name="Liu B."/>
            <person name="Lagkouvardos I."/>
            <person name="Roy S."/>
            <person name="Zafar N."/>
            <person name="Bertelli C."/>
            <person name="Schilde C."/>
            <person name="Kianianmomeni A."/>
            <person name="Burglin T.R."/>
            <person name="Frech C."/>
            <person name="Turcotte B."/>
            <person name="Kopec K.O."/>
            <person name="Synnott J.M."/>
            <person name="Choo C."/>
            <person name="Paponov I."/>
            <person name="Finkler A."/>
            <person name="Soon Heng Tan C."/>
            <person name="Hutchins A.P."/>
            <person name="Weinmeier T."/>
            <person name="Rattei T."/>
            <person name="Chu J.S."/>
            <person name="Gimenez G."/>
            <person name="Irimia M."/>
            <person name="Rigden D.J."/>
            <person name="Fitzpatrick D.A."/>
            <person name="Lorenzo-Morales J."/>
            <person name="Bateman A."/>
            <person name="Chiu C.H."/>
            <person name="Tang P."/>
            <person name="Hegemann P."/>
            <person name="Fromm H."/>
            <person name="Raoult D."/>
            <person name="Greub G."/>
            <person name="Miranda-Saavedra D."/>
            <person name="Chen N."/>
            <person name="Nash P."/>
            <person name="Ginger M.L."/>
            <person name="Horn M."/>
            <person name="Schaap P."/>
            <person name="Caler L."/>
            <person name="Loftus B."/>
        </authorList>
    </citation>
    <scope>NUCLEOTIDE SEQUENCE [LARGE SCALE GENOMIC DNA]</scope>
    <source>
        <strain evidence="2 3">Neff</strain>
    </source>
</reference>
<organism evidence="2 3">
    <name type="scientific">Acanthamoeba castellanii (strain ATCC 30010 / Neff)</name>
    <dbReference type="NCBI Taxonomy" id="1257118"/>
    <lineage>
        <taxon>Eukaryota</taxon>
        <taxon>Amoebozoa</taxon>
        <taxon>Discosea</taxon>
        <taxon>Longamoebia</taxon>
        <taxon>Centramoebida</taxon>
        <taxon>Acanthamoebidae</taxon>
        <taxon>Acanthamoeba</taxon>
    </lineage>
</organism>
<dbReference type="RefSeq" id="XP_004335690.1">
    <property type="nucleotide sequence ID" value="XM_004335642.1"/>
</dbReference>
<dbReference type="VEuPathDB" id="AmoebaDB:ACA1_332300"/>
<sequence>MFAVLGEAEDGINHPSPSTSTRVTQDSKDGGKSAMGKKKKRRRDNDYRSVVEDNCKRIEQFTNAKDGAKNGNELFLGGNLNTLEKRLLGDFARGLGLNAVDGGPPKHTLRISKPADWAQRREKMEEDEKRARKARGGRAAKPFTAATLPVTLRNRFCIDFTVPMPVLESPYFEYFCSLYEPVLHSQTNLDLFLEAVNSQGSVAKWKNYTGELVQRIIDDVTGTEAYKTFAADNLSRFDIKDPAPERAATENLYKIENSGKYYVSLDFTSANFNALRYYDPRLVFETKNWVEFLSRYTSYQALLNSKRFRAAALGKINHQAQSKIYHALNHRIYTLLMSHNVVSPDQIACKYTDEIVIETTKSDYCALVAKLRQFLDEKASDIDFVRLEPFRLVRLGPATNNDTEMFVKEALSTEAEAEAEAEEAAGAGAPPASVTFKCVYTRKFALAFKYYFHQEINEMDRTYVDAEGRFHTMSEEELWRAWN</sequence>
<evidence type="ECO:0000256" key="1">
    <source>
        <dbReference type="SAM" id="MobiDB-lite"/>
    </source>
</evidence>
<keyword evidence="3" id="KW-1185">Reference proteome</keyword>
<dbReference type="OMA" id="SANFNIM"/>
<feature type="compositionally biased region" description="Polar residues" evidence="1">
    <location>
        <begin position="15"/>
        <end position="24"/>
    </location>
</feature>
<evidence type="ECO:0000313" key="2">
    <source>
        <dbReference type="EMBL" id="ELR13677.1"/>
    </source>
</evidence>
<dbReference type="KEGG" id="acan:ACA1_332300"/>
<dbReference type="AlphaFoldDB" id="L8GKZ0"/>
<accession>L8GKZ0</accession>
<protein>
    <submittedName>
        <fullName evidence="2">Uncharacterized protein</fullName>
    </submittedName>
</protein>
<feature type="region of interest" description="Disordered" evidence="1">
    <location>
        <begin position="119"/>
        <end position="138"/>
    </location>
</feature>
<feature type="region of interest" description="Disordered" evidence="1">
    <location>
        <begin position="1"/>
        <end position="48"/>
    </location>
</feature>